<dbReference type="PRINTS" id="PR00722">
    <property type="entry name" value="CHYMOTRYPSIN"/>
</dbReference>
<keyword evidence="5" id="KW-1015">Disulfide bond</keyword>
<dbReference type="InterPro" id="IPR009003">
    <property type="entry name" value="Peptidase_S1_PA"/>
</dbReference>
<evidence type="ECO:0000256" key="3">
    <source>
        <dbReference type="ARBA" id="ARBA00022801"/>
    </source>
</evidence>
<keyword evidence="1 6" id="KW-0645">Protease</keyword>
<sequence>MFFYVFIFLILTHSTEQTEYPCNSSSICGCSSNEVITSRIVGGENASIGTWGWTVSLLINNYLLCSGSIISDSWIITAAHCVYQYLQSTIIVYAGSNFLWSGTQNRTVMQKIVHPEFDPIKFLNDIALLKLSSPLDMSDGNISAICLPSVQKSAWNSREWPVANQSVVTVGWGKLSYGGYLPDGLQQVKLETIDSGVSNCRLLIVNTTVQFCAGAGNGTKDTCQGDSGGPLMLYSSLTKQWILVGLTSSGYRCAVAGYSGIYTRVAVFKDWIESYTNESYWVEMDYSSHANSTFPLMKHIFLFLIFSFVYITSSYH</sequence>
<dbReference type="InterPro" id="IPR033116">
    <property type="entry name" value="TRYPSIN_SER"/>
</dbReference>
<dbReference type="InterPro" id="IPR018114">
    <property type="entry name" value="TRYPSIN_HIS"/>
</dbReference>
<dbReference type="Proteomes" id="UP000663828">
    <property type="component" value="Unassembled WGS sequence"/>
</dbReference>
<dbReference type="PROSITE" id="PS00134">
    <property type="entry name" value="TRYPSIN_HIS"/>
    <property type="match status" value="1"/>
</dbReference>
<keyword evidence="10" id="KW-1185">Reference proteome</keyword>
<dbReference type="PANTHER" id="PTHR24252">
    <property type="entry name" value="ACROSIN-RELATED"/>
    <property type="match status" value="1"/>
</dbReference>
<dbReference type="InterPro" id="IPR001254">
    <property type="entry name" value="Trypsin_dom"/>
</dbReference>
<keyword evidence="4 6" id="KW-0720">Serine protease</keyword>
<feature type="signal peptide" evidence="7">
    <location>
        <begin position="1"/>
        <end position="17"/>
    </location>
</feature>
<dbReference type="GO" id="GO:0006508">
    <property type="term" value="P:proteolysis"/>
    <property type="evidence" value="ECO:0007669"/>
    <property type="project" value="UniProtKB-KW"/>
</dbReference>
<evidence type="ECO:0000313" key="9">
    <source>
        <dbReference type="EMBL" id="CAF1543235.1"/>
    </source>
</evidence>
<proteinExistence type="predicted"/>
<dbReference type="Pfam" id="PF00089">
    <property type="entry name" value="Trypsin"/>
    <property type="match status" value="1"/>
</dbReference>
<accession>A0A815WGI4</accession>
<dbReference type="SUPFAM" id="SSF50494">
    <property type="entry name" value="Trypsin-like serine proteases"/>
    <property type="match status" value="1"/>
</dbReference>
<dbReference type="PANTHER" id="PTHR24252:SF7">
    <property type="entry name" value="HYALIN"/>
    <property type="match status" value="1"/>
</dbReference>
<gene>
    <name evidence="9" type="ORF">XAT740_LOCUS42339</name>
</gene>
<dbReference type="InterPro" id="IPR001314">
    <property type="entry name" value="Peptidase_S1A"/>
</dbReference>
<dbReference type="InterPro" id="IPR043504">
    <property type="entry name" value="Peptidase_S1_PA_chymotrypsin"/>
</dbReference>
<dbReference type="AlphaFoldDB" id="A0A815WGI4"/>
<evidence type="ECO:0000256" key="1">
    <source>
        <dbReference type="ARBA" id="ARBA00022670"/>
    </source>
</evidence>
<feature type="chain" id="PRO_5032606119" description="Peptidase S1 domain-containing protein" evidence="7">
    <location>
        <begin position="18"/>
        <end position="316"/>
    </location>
</feature>
<dbReference type="Gene3D" id="2.40.10.10">
    <property type="entry name" value="Trypsin-like serine proteases"/>
    <property type="match status" value="1"/>
</dbReference>
<dbReference type="EMBL" id="CAJNOR010005063">
    <property type="protein sequence ID" value="CAF1543235.1"/>
    <property type="molecule type" value="Genomic_DNA"/>
</dbReference>
<evidence type="ECO:0000259" key="8">
    <source>
        <dbReference type="PROSITE" id="PS50240"/>
    </source>
</evidence>
<reference evidence="9" key="1">
    <citation type="submission" date="2021-02" db="EMBL/GenBank/DDBJ databases">
        <authorList>
            <person name="Nowell W R."/>
        </authorList>
    </citation>
    <scope>NUCLEOTIDE SEQUENCE</scope>
</reference>
<dbReference type="PROSITE" id="PS50240">
    <property type="entry name" value="TRYPSIN_DOM"/>
    <property type="match status" value="1"/>
</dbReference>
<feature type="domain" description="Peptidase S1" evidence="8">
    <location>
        <begin position="40"/>
        <end position="277"/>
    </location>
</feature>
<evidence type="ECO:0000313" key="10">
    <source>
        <dbReference type="Proteomes" id="UP000663828"/>
    </source>
</evidence>
<name>A0A815WGI4_ADIRI</name>
<dbReference type="PROSITE" id="PS00135">
    <property type="entry name" value="TRYPSIN_SER"/>
    <property type="match status" value="1"/>
</dbReference>
<evidence type="ECO:0000256" key="7">
    <source>
        <dbReference type="SAM" id="SignalP"/>
    </source>
</evidence>
<keyword evidence="2 7" id="KW-0732">Signal</keyword>
<organism evidence="9 10">
    <name type="scientific">Adineta ricciae</name>
    <name type="common">Rotifer</name>
    <dbReference type="NCBI Taxonomy" id="249248"/>
    <lineage>
        <taxon>Eukaryota</taxon>
        <taxon>Metazoa</taxon>
        <taxon>Spiralia</taxon>
        <taxon>Gnathifera</taxon>
        <taxon>Rotifera</taxon>
        <taxon>Eurotatoria</taxon>
        <taxon>Bdelloidea</taxon>
        <taxon>Adinetida</taxon>
        <taxon>Adinetidae</taxon>
        <taxon>Adineta</taxon>
    </lineage>
</organism>
<protein>
    <recommendedName>
        <fullName evidence="8">Peptidase S1 domain-containing protein</fullName>
    </recommendedName>
</protein>
<evidence type="ECO:0000256" key="2">
    <source>
        <dbReference type="ARBA" id="ARBA00022729"/>
    </source>
</evidence>
<evidence type="ECO:0000256" key="5">
    <source>
        <dbReference type="ARBA" id="ARBA00023157"/>
    </source>
</evidence>
<keyword evidence="3 6" id="KW-0378">Hydrolase</keyword>
<dbReference type="GO" id="GO:0004252">
    <property type="term" value="F:serine-type endopeptidase activity"/>
    <property type="evidence" value="ECO:0007669"/>
    <property type="project" value="InterPro"/>
</dbReference>
<comment type="caution">
    <text evidence="9">The sequence shown here is derived from an EMBL/GenBank/DDBJ whole genome shotgun (WGS) entry which is preliminary data.</text>
</comment>
<dbReference type="CDD" id="cd00190">
    <property type="entry name" value="Tryp_SPc"/>
    <property type="match status" value="1"/>
</dbReference>
<evidence type="ECO:0000256" key="4">
    <source>
        <dbReference type="ARBA" id="ARBA00022825"/>
    </source>
</evidence>
<dbReference type="FunFam" id="2.40.10.10:FF:000120">
    <property type="entry name" value="Putative serine protease"/>
    <property type="match status" value="1"/>
</dbReference>
<dbReference type="SMART" id="SM00020">
    <property type="entry name" value="Tryp_SPc"/>
    <property type="match status" value="1"/>
</dbReference>
<evidence type="ECO:0000256" key="6">
    <source>
        <dbReference type="RuleBase" id="RU363034"/>
    </source>
</evidence>